<name>A0A9P0D611_9CUCU</name>
<accession>A0A9P0D611</accession>
<keyword evidence="1" id="KW-0175">Coiled coil</keyword>
<feature type="coiled-coil region" evidence="1">
    <location>
        <begin position="10"/>
        <end position="72"/>
    </location>
</feature>
<dbReference type="Proteomes" id="UP001153636">
    <property type="component" value="Chromosome 5"/>
</dbReference>
<protein>
    <submittedName>
        <fullName evidence="2">Uncharacterized protein</fullName>
    </submittedName>
</protein>
<evidence type="ECO:0000313" key="2">
    <source>
        <dbReference type="EMBL" id="CAH1110867.1"/>
    </source>
</evidence>
<dbReference type="EMBL" id="OV651817">
    <property type="protein sequence ID" value="CAH1110867.1"/>
    <property type="molecule type" value="Genomic_DNA"/>
</dbReference>
<reference evidence="2" key="1">
    <citation type="submission" date="2022-01" db="EMBL/GenBank/DDBJ databases">
        <authorList>
            <person name="King R."/>
        </authorList>
    </citation>
    <scope>NUCLEOTIDE SEQUENCE</scope>
</reference>
<proteinExistence type="predicted"/>
<organism evidence="2 3">
    <name type="scientific">Psylliodes chrysocephalus</name>
    <dbReference type="NCBI Taxonomy" id="3402493"/>
    <lineage>
        <taxon>Eukaryota</taxon>
        <taxon>Metazoa</taxon>
        <taxon>Ecdysozoa</taxon>
        <taxon>Arthropoda</taxon>
        <taxon>Hexapoda</taxon>
        <taxon>Insecta</taxon>
        <taxon>Pterygota</taxon>
        <taxon>Neoptera</taxon>
        <taxon>Endopterygota</taxon>
        <taxon>Coleoptera</taxon>
        <taxon>Polyphaga</taxon>
        <taxon>Cucujiformia</taxon>
        <taxon>Chrysomeloidea</taxon>
        <taxon>Chrysomelidae</taxon>
        <taxon>Galerucinae</taxon>
        <taxon>Alticini</taxon>
        <taxon>Psylliodes</taxon>
    </lineage>
</organism>
<keyword evidence="3" id="KW-1185">Reference proteome</keyword>
<dbReference type="AlphaFoldDB" id="A0A9P0D611"/>
<sequence>MEGEETDLTENVSENDINNLESEVKIAKQDLKELANYLKTQEQEKSSHEMNIDELKQSTNFYRTQIKRMTKRLIYSKKIFTKFDLALQCYKRLIEIYDETFKLPNDLILNYSSKMKENASKEILHEIEKTKIRIQQNFDLFNDLLSTELSGIKDD</sequence>
<dbReference type="OrthoDB" id="10597422at2759"/>
<evidence type="ECO:0000313" key="3">
    <source>
        <dbReference type="Proteomes" id="UP001153636"/>
    </source>
</evidence>
<gene>
    <name evidence="2" type="ORF">PSYICH_LOCUS11032</name>
</gene>
<evidence type="ECO:0000256" key="1">
    <source>
        <dbReference type="SAM" id="Coils"/>
    </source>
</evidence>